<reference evidence="2" key="1">
    <citation type="journal article" date="2020" name="mSystems">
        <title>Genome- and Community-Level Interaction Insights into Carbon Utilization and Element Cycling Functions of Hydrothermarchaeota in Hydrothermal Sediment.</title>
        <authorList>
            <person name="Zhou Z."/>
            <person name="Liu Y."/>
            <person name="Xu W."/>
            <person name="Pan J."/>
            <person name="Luo Z.H."/>
            <person name="Li M."/>
        </authorList>
    </citation>
    <scope>NUCLEOTIDE SEQUENCE [LARGE SCALE GENOMIC DNA]</scope>
    <source>
        <strain evidence="2">SpSt-1217</strain>
    </source>
</reference>
<dbReference type="Pfam" id="PF01381">
    <property type="entry name" value="HTH_3"/>
    <property type="match status" value="1"/>
</dbReference>
<accession>A0A831PQX0</accession>
<feature type="domain" description="HTH cro/C1-type" evidence="1">
    <location>
        <begin position="8"/>
        <end position="62"/>
    </location>
</feature>
<dbReference type="Proteomes" id="UP000886047">
    <property type="component" value="Unassembled WGS sequence"/>
</dbReference>
<dbReference type="SMART" id="SM00530">
    <property type="entry name" value="HTH_XRE"/>
    <property type="match status" value="1"/>
</dbReference>
<gene>
    <name evidence="2" type="ORF">ENN90_10960</name>
</gene>
<comment type="caution">
    <text evidence="2">The sequence shown here is derived from an EMBL/GenBank/DDBJ whole genome shotgun (WGS) entry which is preliminary data.</text>
</comment>
<evidence type="ECO:0000313" key="2">
    <source>
        <dbReference type="EMBL" id="HDR52118.1"/>
    </source>
</evidence>
<dbReference type="AlphaFoldDB" id="A0A831PQX0"/>
<dbReference type="Gene3D" id="1.10.260.40">
    <property type="entry name" value="lambda repressor-like DNA-binding domains"/>
    <property type="match status" value="1"/>
</dbReference>
<sequence length="110" mass="12757">MATFGEFLRKEREKKGLNQSEFGLKVGLIMTDVSKVENGRKKFPFDNLKKLSKFIGQDFEELKTMYVADILVEEVKKYKCSDIVYSVAEEQSKYLSNKNAKQATIKFDKQ</sequence>
<dbReference type="GO" id="GO:0003677">
    <property type="term" value="F:DNA binding"/>
    <property type="evidence" value="ECO:0007669"/>
    <property type="project" value="InterPro"/>
</dbReference>
<protein>
    <submittedName>
        <fullName evidence="2">XRE family transcriptional regulator</fullName>
    </submittedName>
</protein>
<dbReference type="InterPro" id="IPR001387">
    <property type="entry name" value="Cro/C1-type_HTH"/>
</dbReference>
<proteinExistence type="predicted"/>
<dbReference type="PROSITE" id="PS50943">
    <property type="entry name" value="HTH_CROC1"/>
    <property type="match status" value="1"/>
</dbReference>
<dbReference type="EMBL" id="DSDK01000602">
    <property type="protein sequence ID" value="HDR52118.1"/>
    <property type="molecule type" value="Genomic_DNA"/>
</dbReference>
<dbReference type="SUPFAM" id="SSF47413">
    <property type="entry name" value="lambda repressor-like DNA-binding domains"/>
    <property type="match status" value="1"/>
</dbReference>
<evidence type="ECO:0000259" key="1">
    <source>
        <dbReference type="PROSITE" id="PS50943"/>
    </source>
</evidence>
<dbReference type="CDD" id="cd00093">
    <property type="entry name" value="HTH_XRE"/>
    <property type="match status" value="1"/>
</dbReference>
<organism evidence="2">
    <name type="scientific">Mariniphaga anaerophila</name>
    <dbReference type="NCBI Taxonomy" id="1484053"/>
    <lineage>
        <taxon>Bacteria</taxon>
        <taxon>Pseudomonadati</taxon>
        <taxon>Bacteroidota</taxon>
        <taxon>Bacteroidia</taxon>
        <taxon>Marinilabiliales</taxon>
        <taxon>Prolixibacteraceae</taxon>
        <taxon>Mariniphaga</taxon>
    </lineage>
</organism>
<dbReference type="InterPro" id="IPR010982">
    <property type="entry name" value="Lambda_DNA-bd_dom_sf"/>
</dbReference>
<name>A0A831PQX0_9BACT</name>